<evidence type="ECO:0000259" key="1">
    <source>
        <dbReference type="Pfam" id="PF00534"/>
    </source>
</evidence>
<dbReference type="EMBL" id="CP006965">
    <property type="protein sequence ID" value="AHF81407.1"/>
    <property type="molecule type" value="Genomic_DNA"/>
</dbReference>
<dbReference type="SUPFAM" id="SSF53756">
    <property type="entry name" value="UDP-Glycosyltransferase/glycogen phosphorylase"/>
    <property type="match status" value="1"/>
</dbReference>
<dbReference type="KEGG" id="ths:TES1_2032"/>
<dbReference type="PANTHER" id="PTHR12526">
    <property type="entry name" value="GLYCOSYLTRANSFERASE"/>
    <property type="match status" value="1"/>
</dbReference>
<protein>
    <submittedName>
        <fullName evidence="2">Glycosyl transferase family protein 12</fullName>
    </submittedName>
</protein>
<organism evidence="2 3">
    <name type="scientific">Thermococcus paralvinellae</name>
    <dbReference type="NCBI Taxonomy" id="582419"/>
    <lineage>
        <taxon>Archaea</taxon>
        <taxon>Methanobacteriati</taxon>
        <taxon>Methanobacteriota</taxon>
        <taxon>Thermococci</taxon>
        <taxon>Thermococcales</taxon>
        <taxon>Thermococcaceae</taxon>
        <taxon>Thermococcus</taxon>
    </lineage>
</organism>
<dbReference type="HOGENOM" id="CLU_009583_2_2_2"/>
<reference evidence="2 3" key="1">
    <citation type="journal article" date="2014" name="Int. J. Syst. Evol. Microbiol.">
        <title>Thermococcus paralvinellae sp. nov. and Thermococcus cleftensis sp. nov. of hyperthermophilic heterotrophs from deep-sea hydrothermal vents.</title>
        <authorList>
            <person name="Hensley S.A."/>
            <person name="Jung J.H."/>
            <person name="Park C.S."/>
            <person name="Holden J.F."/>
        </authorList>
    </citation>
    <scope>NUCLEOTIDE SEQUENCE [LARGE SCALE GENOMIC DNA]</scope>
    <source>
        <strain evidence="2 3">ES1</strain>
    </source>
</reference>
<dbReference type="OrthoDB" id="132546at2157"/>
<dbReference type="RefSeq" id="WP_042682590.1">
    <property type="nucleotide sequence ID" value="NZ_CP006965.1"/>
</dbReference>
<proteinExistence type="predicted"/>
<sequence>MMPKSVCIVMYGGPFDIVSHRLYQRLKILSSLVSQVYLIIEGMPKLNDIPPNIIIYDISSPKRFFSYIKAIFTLAKVCKQSDVVIFITGFPKIVTFVMQARLAKKKVISFAGGTAYKVFKARNPNSRIISKIVYILESLCFWLSDLILVENYESTRFLGLDKYISKIFPLGTLVYLNESFFKKYKKPSLRENIVGYIGRIEPEKNVISIIKSALHTIKKIRDIQFIIYGSGSQRDYLVNYVDTHSLEQYVKIMDWIPYEKVPEVLQNLKVLIHPSHTEGLPLTVLEAMSKGTIVITTPVGGLPEIIKDGSTGFIVRSGSPRDIANKLIDVLNLPPDELDRISKNAYVLVKSKYSLKKGISLWKKMLENLMGENA</sequence>
<accession>W0I9I3</accession>
<feature type="domain" description="Glycosyl transferase family 1" evidence="1">
    <location>
        <begin position="187"/>
        <end position="346"/>
    </location>
</feature>
<name>W0I9I3_9EURY</name>
<keyword evidence="3" id="KW-1185">Reference proteome</keyword>
<dbReference type="Proteomes" id="UP000019027">
    <property type="component" value="Chromosome"/>
</dbReference>
<keyword evidence="2" id="KW-0808">Transferase</keyword>
<evidence type="ECO:0000313" key="3">
    <source>
        <dbReference type="Proteomes" id="UP000019027"/>
    </source>
</evidence>
<dbReference type="CDD" id="cd03801">
    <property type="entry name" value="GT4_PimA-like"/>
    <property type="match status" value="1"/>
</dbReference>
<evidence type="ECO:0000313" key="2">
    <source>
        <dbReference type="EMBL" id="AHF81407.1"/>
    </source>
</evidence>
<dbReference type="GO" id="GO:0016757">
    <property type="term" value="F:glycosyltransferase activity"/>
    <property type="evidence" value="ECO:0007669"/>
    <property type="project" value="InterPro"/>
</dbReference>
<dbReference type="Pfam" id="PF00534">
    <property type="entry name" value="Glycos_transf_1"/>
    <property type="match status" value="1"/>
</dbReference>
<dbReference type="STRING" id="582419.TES1_2032"/>
<gene>
    <name evidence="2" type="ORF">TES1_2032</name>
</gene>
<dbReference type="InterPro" id="IPR001296">
    <property type="entry name" value="Glyco_trans_1"/>
</dbReference>
<dbReference type="GeneID" id="24906069"/>
<dbReference type="AlphaFoldDB" id="W0I9I3"/>
<dbReference type="Gene3D" id="3.40.50.2000">
    <property type="entry name" value="Glycogen Phosphorylase B"/>
    <property type="match status" value="2"/>
</dbReference>